<name>A0AAU9JMR8_9CILI</name>
<sequence>MMAIVATKPISAGISASSAAFQQYMSGIINVACNNSINHEVVIVGYSYNSYWIIKTSWGTGWGENGYAKVSMASVQGSCCIHMFPTYPVV</sequence>
<evidence type="ECO:0000256" key="2">
    <source>
        <dbReference type="ARBA" id="ARBA00023145"/>
    </source>
</evidence>
<dbReference type="GO" id="GO:0006508">
    <property type="term" value="P:proteolysis"/>
    <property type="evidence" value="ECO:0007669"/>
    <property type="project" value="InterPro"/>
</dbReference>
<comment type="similarity">
    <text evidence="1">Belongs to the peptidase C1 family.</text>
</comment>
<dbReference type="InterPro" id="IPR025660">
    <property type="entry name" value="Pept_his_AS"/>
</dbReference>
<comment type="caution">
    <text evidence="4">The sequence shown here is derived from an EMBL/GenBank/DDBJ whole genome shotgun (WGS) entry which is preliminary data.</text>
</comment>
<keyword evidence="2" id="KW-0865">Zymogen</keyword>
<dbReference type="SUPFAM" id="SSF54001">
    <property type="entry name" value="Cysteine proteinases"/>
    <property type="match status" value="1"/>
</dbReference>
<feature type="domain" description="Peptidase C1A papain C-terminal" evidence="3">
    <location>
        <begin position="2"/>
        <end position="88"/>
    </location>
</feature>
<evidence type="ECO:0000256" key="1">
    <source>
        <dbReference type="ARBA" id="ARBA00008455"/>
    </source>
</evidence>
<evidence type="ECO:0000259" key="3">
    <source>
        <dbReference type="Pfam" id="PF00112"/>
    </source>
</evidence>
<dbReference type="PANTHER" id="PTHR12411">
    <property type="entry name" value="CYSTEINE PROTEASE FAMILY C1-RELATED"/>
    <property type="match status" value="1"/>
</dbReference>
<dbReference type="InterPro" id="IPR013128">
    <property type="entry name" value="Peptidase_C1A"/>
</dbReference>
<dbReference type="GO" id="GO:0008234">
    <property type="term" value="F:cysteine-type peptidase activity"/>
    <property type="evidence" value="ECO:0007669"/>
    <property type="project" value="InterPro"/>
</dbReference>
<dbReference type="InterPro" id="IPR038765">
    <property type="entry name" value="Papain-like_cys_pep_sf"/>
</dbReference>
<gene>
    <name evidence="4" type="ORF">BSTOLATCC_MIC42170</name>
</gene>
<dbReference type="Gene3D" id="3.90.70.10">
    <property type="entry name" value="Cysteine proteinases"/>
    <property type="match status" value="1"/>
</dbReference>
<proteinExistence type="inferred from homology"/>
<organism evidence="4 5">
    <name type="scientific">Blepharisma stoltei</name>
    <dbReference type="NCBI Taxonomy" id="1481888"/>
    <lineage>
        <taxon>Eukaryota</taxon>
        <taxon>Sar</taxon>
        <taxon>Alveolata</taxon>
        <taxon>Ciliophora</taxon>
        <taxon>Postciliodesmatophora</taxon>
        <taxon>Heterotrichea</taxon>
        <taxon>Heterotrichida</taxon>
        <taxon>Blepharismidae</taxon>
        <taxon>Blepharisma</taxon>
    </lineage>
</organism>
<reference evidence="4" key="1">
    <citation type="submission" date="2021-09" db="EMBL/GenBank/DDBJ databases">
        <authorList>
            <consortium name="AG Swart"/>
            <person name="Singh M."/>
            <person name="Singh A."/>
            <person name="Seah K."/>
            <person name="Emmerich C."/>
        </authorList>
    </citation>
    <scope>NUCLEOTIDE SEQUENCE</scope>
    <source>
        <strain evidence="4">ATCC30299</strain>
    </source>
</reference>
<dbReference type="AlphaFoldDB" id="A0AAU9JMR8"/>
<keyword evidence="5" id="KW-1185">Reference proteome</keyword>
<dbReference type="InterPro" id="IPR000668">
    <property type="entry name" value="Peptidase_C1A_C"/>
</dbReference>
<dbReference type="EMBL" id="CAJZBQ010000041">
    <property type="protein sequence ID" value="CAG9326910.1"/>
    <property type="molecule type" value="Genomic_DNA"/>
</dbReference>
<dbReference type="Pfam" id="PF00112">
    <property type="entry name" value="Peptidase_C1"/>
    <property type="match status" value="1"/>
</dbReference>
<accession>A0AAU9JMR8</accession>
<protein>
    <recommendedName>
        <fullName evidence="3">Peptidase C1A papain C-terminal domain-containing protein</fullName>
    </recommendedName>
</protein>
<dbReference type="PROSITE" id="PS00639">
    <property type="entry name" value="THIOL_PROTEASE_HIS"/>
    <property type="match status" value="1"/>
</dbReference>
<evidence type="ECO:0000313" key="5">
    <source>
        <dbReference type="Proteomes" id="UP001162131"/>
    </source>
</evidence>
<dbReference type="Proteomes" id="UP001162131">
    <property type="component" value="Unassembled WGS sequence"/>
</dbReference>
<evidence type="ECO:0000313" key="4">
    <source>
        <dbReference type="EMBL" id="CAG9326910.1"/>
    </source>
</evidence>